<keyword evidence="2" id="KW-0413">Isomerase</keyword>
<evidence type="ECO:0000259" key="1">
    <source>
        <dbReference type="Pfam" id="PF11716"/>
    </source>
</evidence>
<evidence type="ECO:0000313" key="2">
    <source>
        <dbReference type="EMBL" id="PZR79054.1"/>
    </source>
</evidence>
<dbReference type="Pfam" id="PF11716">
    <property type="entry name" value="MDMPI_N"/>
    <property type="match status" value="1"/>
</dbReference>
<feature type="domain" description="Mycothiol-dependent maleylpyruvate isomerase metal-binding" evidence="1">
    <location>
        <begin position="5"/>
        <end position="149"/>
    </location>
</feature>
<dbReference type="GO" id="GO:0046872">
    <property type="term" value="F:metal ion binding"/>
    <property type="evidence" value="ECO:0007669"/>
    <property type="project" value="InterPro"/>
</dbReference>
<name>A0A2W6A683_9BACT</name>
<sequence>MVATAEYDRLLAVVDELHDEDWSRSTDCVGWDVKAMLGHILGMLELQADPQERTRQIGAAAEVAAQTGALRLDAMTALQVSEHAGLTTDQLREALHVAAPRGLAARRATTEAMRATPYDPQLPGEPGWTVGYLFDVVHTRDPWIHRVDICRAIGREPELTADHDGRIVADVVADWARRHGQRFTLTLSGPAGGAYAAGTGGEDLTLDGVEFCRILSGREESSGLLATRIVF</sequence>
<dbReference type="AlphaFoldDB" id="A0A2W6A683"/>
<dbReference type="InterPro" id="IPR017517">
    <property type="entry name" value="Maleyloyr_isom"/>
</dbReference>
<dbReference type="Gene3D" id="1.20.120.450">
    <property type="entry name" value="dinb family like domain"/>
    <property type="match status" value="1"/>
</dbReference>
<evidence type="ECO:0000313" key="3">
    <source>
        <dbReference type="Proteomes" id="UP000248724"/>
    </source>
</evidence>
<accession>A0A2W6A683</accession>
<dbReference type="Proteomes" id="UP000248724">
    <property type="component" value="Unassembled WGS sequence"/>
</dbReference>
<dbReference type="InterPro" id="IPR034660">
    <property type="entry name" value="DinB/YfiT-like"/>
</dbReference>
<dbReference type="SUPFAM" id="SSF109854">
    <property type="entry name" value="DinB/YfiT-like putative metalloenzymes"/>
    <property type="match status" value="1"/>
</dbReference>
<proteinExistence type="predicted"/>
<reference evidence="2 3" key="1">
    <citation type="journal article" date="2017" name="Nature">
        <title>Atmospheric trace gases support primary production in Antarctic desert surface soil.</title>
        <authorList>
            <person name="Ji M."/>
            <person name="Greening C."/>
            <person name="Vanwonterghem I."/>
            <person name="Carere C.R."/>
            <person name="Bay S.K."/>
            <person name="Steen J.A."/>
            <person name="Montgomery K."/>
            <person name="Lines T."/>
            <person name="Beardall J."/>
            <person name="van Dorst J."/>
            <person name="Snape I."/>
            <person name="Stott M.B."/>
            <person name="Hugenholtz P."/>
            <person name="Ferrari B.C."/>
        </authorList>
    </citation>
    <scope>NUCLEOTIDE SEQUENCE [LARGE SCALE GENOMIC DNA]</scope>
    <source>
        <strain evidence="2">RRmetagenome_bin12</strain>
    </source>
</reference>
<dbReference type="EMBL" id="QHBU01000227">
    <property type="protein sequence ID" value="PZR79054.1"/>
    <property type="molecule type" value="Genomic_DNA"/>
</dbReference>
<dbReference type="GO" id="GO:0016853">
    <property type="term" value="F:isomerase activity"/>
    <property type="evidence" value="ECO:0007669"/>
    <property type="project" value="UniProtKB-KW"/>
</dbReference>
<gene>
    <name evidence="2" type="ORF">DLM65_11580</name>
</gene>
<protein>
    <submittedName>
        <fullName evidence="2">Maleylpyruvate isomerase family mycothiol-dependent enzyme</fullName>
    </submittedName>
</protein>
<organism evidence="2 3">
    <name type="scientific">Candidatus Aeolococcus gillhamiae</name>
    <dbReference type="NCBI Taxonomy" id="3127015"/>
    <lineage>
        <taxon>Bacteria</taxon>
        <taxon>Bacillati</taxon>
        <taxon>Candidatus Dormiibacterota</taxon>
        <taxon>Candidatus Dormibacteria</taxon>
        <taxon>Candidatus Aeolococcales</taxon>
        <taxon>Candidatus Aeolococcaceae</taxon>
        <taxon>Candidatus Aeolococcus</taxon>
    </lineage>
</organism>
<dbReference type="NCBIfam" id="TIGR03083">
    <property type="entry name" value="maleylpyruvate isomerase family mycothiol-dependent enzyme"/>
    <property type="match status" value="1"/>
</dbReference>
<dbReference type="InterPro" id="IPR024344">
    <property type="entry name" value="MDMPI_metal-binding"/>
</dbReference>
<comment type="caution">
    <text evidence="2">The sequence shown here is derived from an EMBL/GenBank/DDBJ whole genome shotgun (WGS) entry which is preliminary data.</text>
</comment>